<evidence type="ECO:0000259" key="3">
    <source>
        <dbReference type="PROSITE" id="PS50158"/>
    </source>
</evidence>
<evidence type="ECO:0000256" key="2">
    <source>
        <dbReference type="SAM" id="MobiDB-lite"/>
    </source>
</evidence>
<sequence>MKLFRRADITNDAKKAELFAEAANEAIYAKFLRKNPKTFQEMKTIARDIDQHKRALAQHKNKTPDSLYEKVVPRNQRPYDAPKNKLLNTPASRRTESERTSEQDLINDLTTRLGKLTMHEVNAFMASMGYCPAVPMNQASVVCYKCSQHGHLARNCTMQYPERAQLNFVDAYEPNPVKTSRALESVWIATPDDTDEDEEGDEDENDIDEPETVEINTVADETPMLSNDSDDKYPSNPEDELEELRNAYQDVFADDDPKLEDWSQVQLNSVLLRLTTMADNE</sequence>
<proteinExistence type="predicted"/>
<dbReference type="InterPro" id="IPR001878">
    <property type="entry name" value="Znf_CCHC"/>
</dbReference>
<reference evidence="4" key="1">
    <citation type="journal article" date="2020" name="Fungal Divers.">
        <title>Resolving the Mortierellaceae phylogeny through synthesis of multi-gene phylogenetics and phylogenomics.</title>
        <authorList>
            <person name="Vandepol N."/>
            <person name="Liber J."/>
            <person name="Desiro A."/>
            <person name="Na H."/>
            <person name="Kennedy M."/>
            <person name="Barry K."/>
            <person name="Grigoriev I.V."/>
            <person name="Miller A.N."/>
            <person name="O'Donnell K."/>
            <person name="Stajich J.E."/>
            <person name="Bonito G."/>
        </authorList>
    </citation>
    <scope>NUCLEOTIDE SEQUENCE</scope>
    <source>
        <strain evidence="4">CK1249</strain>
    </source>
</reference>
<dbReference type="GO" id="GO:0008270">
    <property type="term" value="F:zinc ion binding"/>
    <property type="evidence" value="ECO:0007669"/>
    <property type="project" value="UniProtKB-KW"/>
</dbReference>
<name>A0A9P6IPK1_MORAP</name>
<evidence type="ECO:0000313" key="4">
    <source>
        <dbReference type="EMBL" id="KAF9943032.1"/>
    </source>
</evidence>
<dbReference type="Pfam" id="PF00098">
    <property type="entry name" value="zf-CCHC"/>
    <property type="match status" value="1"/>
</dbReference>
<dbReference type="AlphaFoldDB" id="A0A9P6IPK1"/>
<dbReference type="SUPFAM" id="SSF57756">
    <property type="entry name" value="Retrovirus zinc finger-like domains"/>
    <property type="match status" value="1"/>
</dbReference>
<keyword evidence="1" id="KW-0863">Zinc-finger</keyword>
<dbReference type="Proteomes" id="UP000738359">
    <property type="component" value="Unassembled WGS sequence"/>
</dbReference>
<accession>A0A9P6IPK1</accession>
<feature type="non-terminal residue" evidence="4">
    <location>
        <position position="281"/>
    </location>
</feature>
<feature type="region of interest" description="Disordered" evidence="2">
    <location>
        <begin position="74"/>
        <end position="101"/>
    </location>
</feature>
<keyword evidence="1" id="KW-0479">Metal-binding</keyword>
<feature type="region of interest" description="Disordered" evidence="2">
    <location>
        <begin position="188"/>
        <end position="244"/>
    </location>
</feature>
<dbReference type="InterPro" id="IPR036875">
    <property type="entry name" value="Znf_CCHC_sf"/>
</dbReference>
<gene>
    <name evidence="4" type="ORF">BGZ70_006055</name>
</gene>
<dbReference type="Gene3D" id="4.10.60.10">
    <property type="entry name" value="Zinc finger, CCHC-type"/>
    <property type="match status" value="1"/>
</dbReference>
<dbReference type="EMBL" id="JAAAHY010003322">
    <property type="protein sequence ID" value="KAF9943032.1"/>
    <property type="molecule type" value="Genomic_DNA"/>
</dbReference>
<evidence type="ECO:0000313" key="5">
    <source>
        <dbReference type="Proteomes" id="UP000738359"/>
    </source>
</evidence>
<dbReference type="OrthoDB" id="10450925at2759"/>
<dbReference type="SMART" id="SM00343">
    <property type="entry name" value="ZnF_C2HC"/>
    <property type="match status" value="1"/>
</dbReference>
<comment type="caution">
    <text evidence="4">The sequence shown here is derived from an EMBL/GenBank/DDBJ whole genome shotgun (WGS) entry which is preliminary data.</text>
</comment>
<keyword evidence="1" id="KW-0862">Zinc</keyword>
<keyword evidence="5" id="KW-1185">Reference proteome</keyword>
<dbReference type="PROSITE" id="PS50158">
    <property type="entry name" value="ZF_CCHC"/>
    <property type="match status" value="1"/>
</dbReference>
<feature type="compositionally biased region" description="Acidic residues" evidence="2">
    <location>
        <begin position="192"/>
        <end position="212"/>
    </location>
</feature>
<dbReference type="GO" id="GO:0003676">
    <property type="term" value="F:nucleic acid binding"/>
    <property type="evidence" value="ECO:0007669"/>
    <property type="project" value="InterPro"/>
</dbReference>
<protein>
    <recommendedName>
        <fullName evidence="3">CCHC-type domain-containing protein</fullName>
    </recommendedName>
</protein>
<feature type="domain" description="CCHC-type" evidence="3">
    <location>
        <begin position="143"/>
        <end position="156"/>
    </location>
</feature>
<evidence type="ECO:0000256" key="1">
    <source>
        <dbReference type="PROSITE-ProRule" id="PRU00047"/>
    </source>
</evidence>
<organism evidence="4 5">
    <name type="scientific">Mortierella alpina</name>
    <name type="common">Oleaginous fungus</name>
    <name type="synonym">Mortierella renispora</name>
    <dbReference type="NCBI Taxonomy" id="64518"/>
    <lineage>
        <taxon>Eukaryota</taxon>
        <taxon>Fungi</taxon>
        <taxon>Fungi incertae sedis</taxon>
        <taxon>Mucoromycota</taxon>
        <taxon>Mortierellomycotina</taxon>
        <taxon>Mortierellomycetes</taxon>
        <taxon>Mortierellales</taxon>
        <taxon>Mortierellaceae</taxon>
        <taxon>Mortierella</taxon>
    </lineage>
</organism>